<name>A0A9Q2P2S2_9RHOB</name>
<keyword evidence="1" id="KW-0732">Signal</keyword>
<dbReference type="EMBL" id="JAFBXF010000031">
    <property type="protein sequence ID" value="MBM2419864.1"/>
    <property type="molecule type" value="Genomic_DNA"/>
</dbReference>
<evidence type="ECO:0000313" key="3">
    <source>
        <dbReference type="EMBL" id="MBM2419864.1"/>
    </source>
</evidence>
<comment type="caution">
    <text evidence="2">The sequence shown here is derived from an EMBL/GenBank/DDBJ whole genome shotgun (WGS) entry which is preliminary data.</text>
</comment>
<gene>
    <name evidence="2" type="ORF">JQX41_23040</name>
    <name evidence="3" type="ORF">JQX48_23075</name>
</gene>
<evidence type="ECO:0000256" key="1">
    <source>
        <dbReference type="SAM" id="SignalP"/>
    </source>
</evidence>
<dbReference type="OrthoDB" id="7875948at2"/>
<proteinExistence type="predicted"/>
<organism evidence="2 4">
    <name type="scientific">Marivita cryptomonadis</name>
    <dbReference type="NCBI Taxonomy" id="505252"/>
    <lineage>
        <taxon>Bacteria</taxon>
        <taxon>Pseudomonadati</taxon>
        <taxon>Pseudomonadota</taxon>
        <taxon>Alphaproteobacteria</taxon>
        <taxon>Rhodobacterales</taxon>
        <taxon>Roseobacteraceae</taxon>
        <taxon>Marivita</taxon>
    </lineage>
</organism>
<dbReference type="AlphaFoldDB" id="A0A9Q2P2S2"/>
<reference evidence="2 5" key="1">
    <citation type="submission" date="2021-01" db="EMBL/GenBank/DDBJ databases">
        <title>Diatom-associated Roseobacters Show Island Model of Population Structure.</title>
        <authorList>
            <person name="Qu L."/>
            <person name="Feng X."/>
            <person name="Chen Y."/>
            <person name="Li L."/>
            <person name="Wang X."/>
            <person name="Hu Z."/>
            <person name="Wang H."/>
            <person name="Luo H."/>
        </authorList>
    </citation>
    <scope>NUCLEOTIDE SEQUENCE</scope>
    <source>
        <strain evidence="3 5">CC28-63</strain>
        <strain evidence="2">CC28-69</strain>
    </source>
</reference>
<dbReference type="EMBL" id="JAFBXE010000031">
    <property type="protein sequence ID" value="MBM2415190.1"/>
    <property type="molecule type" value="Genomic_DNA"/>
</dbReference>
<sequence length="194" mass="20464">MTRMMIATALATTLGTAAFAATEAQIQQVQTFNAGIDTTTFTDTDYDIAYGIVTSGMSNGEKTAKLRALGTDDNVDMGIAMISEAEMARLLDYAPNTDFGAITQSQAEAALAVTYGGESRATITNRVEAILGGAEMDADTLTIVGEGQAAMLRNYVPEADVTVLTQEELALAMSYVHSGMSRNEKAAQIEALIN</sequence>
<accession>A0A9Q2P2S2</accession>
<evidence type="ECO:0000313" key="2">
    <source>
        <dbReference type="EMBL" id="MBM2415190.1"/>
    </source>
</evidence>
<evidence type="ECO:0000313" key="4">
    <source>
        <dbReference type="Proteomes" id="UP000755667"/>
    </source>
</evidence>
<dbReference type="Proteomes" id="UP000755667">
    <property type="component" value="Unassembled WGS sequence"/>
</dbReference>
<dbReference type="GeneID" id="62640573"/>
<feature type="signal peptide" evidence="1">
    <location>
        <begin position="1"/>
        <end position="20"/>
    </location>
</feature>
<keyword evidence="5" id="KW-1185">Reference proteome</keyword>
<dbReference type="RefSeq" id="WP_085628832.1">
    <property type="nucleotide sequence ID" value="NZ_JAFBWU010000031.1"/>
</dbReference>
<dbReference type="Proteomes" id="UP000809440">
    <property type="component" value="Unassembled WGS sequence"/>
</dbReference>
<evidence type="ECO:0000313" key="5">
    <source>
        <dbReference type="Proteomes" id="UP000809440"/>
    </source>
</evidence>
<protein>
    <submittedName>
        <fullName evidence="2">Uncharacterized protein</fullName>
    </submittedName>
</protein>
<feature type="chain" id="PRO_5040517195" evidence="1">
    <location>
        <begin position="21"/>
        <end position="194"/>
    </location>
</feature>